<name>A0A9Q3DCB3_9BASI</name>
<comment type="caution">
    <text evidence="1">The sequence shown here is derived from an EMBL/GenBank/DDBJ whole genome shotgun (WGS) entry which is preliminary data.</text>
</comment>
<protein>
    <submittedName>
        <fullName evidence="1">Uncharacterized protein</fullName>
    </submittedName>
</protein>
<reference evidence="1" key="1">
    <citation type="submission" date="2021-03" db="EMBL/GenBank/DDBJ databases">
        <title>Draft genome sequence of rust myrtle Austropuccinia psidii MF-1, a brazilian biotype.</title>
        <authorList>
            <person name="Quecine M.C."/>
            <person name="Pachon D.M.R."/>
            <person name="Bonatelli M.L."/>
            <person name="Correr F.H."/>
            <person name="Franceschini L.M."/>
            <person name="Leite T.F."/>
            <person name="Margarido G.R.A."/>
            <person name="Almeida C.A."/>
            <person name="Ferrarezi J.A."/>
            <person name="Labate C.A."/>
        </authorList>
    </citation>
    <scope>NUCLEOTIDE SEQUENCE</scope>
    <source>
        <strain evidence="1">MF-1</strain>
    </source>
</reference>
<proteinExistence type="predicted"/>
<dbReference type="AlphaFoldDB" id="A0A9Q3DCB3"/>
<evidence type="ECO:0000313" key="2">
    <source>
        <dbReference type="Proteomes" id="UP000765509"/>
    </source>
</evidence>
<dbReference type="EMBL" id="AVOT02016233">
    <property type="protein sequence ID" value="MBW0501256.1"/>
    <property type="molecule type" value="Genomic_DNA"/>
</dbReference>
<accession>A0A9Q3DCB3</accession>
<sequence length="254" mass="28596">MSILLGSKELTEVCESQLEPGETVTALNKLNKIISKAVNIISSQISPKMFLDSIKIGSTQNSYLLWQKLNKQYASKKPVNQGRVWMNKLSSDAKIHQFSEALMLNEGLIEQPDLVISKLQDYYENSESQSTEVNAPKSSALVSESMHPYKITHYCANGRNNPSCTIHSKEEWFSKNPYLRLCLFNNRKLSKNKNASDHLSTTQALVTVANHPQEEFIIDCGATHHMFNSETFFSSIVKTLIINDFTGDSESTLQ</sequence>
<dbReference type="Proteomes" id="UP000765509">
    <property type="component" value="Unassembled WGS sequence"/>
</dbReference>
<evidence type="ECO:0000313" key="1">
    <source>
        <dbReference type="EMBL" id="MBW0501256.1"/>
    </source>
</evidence>
<gene>
    <name evidence="1" type="ORF">O181_040971</name>
</gene>
<keyword evidence="2" id="KW-1185">Reference proteome</keyword>
<organism evidence="1 2">
    <name type="scientific">Austropuccinia psidii MF-1</name>
    <dbReference type="NCBI Taxonomy" id="1389203"/>
    <lineage>
        <taxon>Eukaryota</taxon>
        <taxon>Fungi</taxon>
        <taxon>Dikarya</taxon>
        <taxon>Basidiomycota</taxon>
        <taxon>Pucciniomycotina</taxon>
        <taxon>Pucciniomycetes</taxon>
        <taxon>Pucciniales</taxon>
        <taxon>Sphaerophragmiaceae</taxon>
        <taxon>Austropuccinia</taxon>
    </lineage>
</organism>
<dbReference type="OrthoDB" id="8029976at2759"/>